<evidence type="ECO:0000313" key="3">
    <source>
        <dbReference type="Proteomes" id="UP000559256"/>
    </source>
</evidence>
<name>A0A8H5LP37_9AGAR</name>
<sequence>MPALTCQRTSFRPVLTAMAKCPSFVHQILLVFSFTAALSRAVTVNIPFSAPDGAPIVSGSLFSLSLEQDRWLDWVGTTSTGRNDFFFNTLDNLIQISGEAPQIRIGADSEDHTDFGVGVKDAELIFPAITETVPFPEASNITVGDAYYEAVQFLPPDTHVIWGVNFGTKNITAAFLEAQAIQQAFSSDAVQDAGIILDFVEIGNEADLYSGNGHRPSGFNVSEYVDEWATFATNVSAAAGITPDSHAQFWGGGFAESSHSTTGFSPQGMFSKGILDSKPGKLIKTISQHHYSGSFCSGNGGLLQDLMTKSTIRSNLSMFTPDIATVRDQGLDYVLGETNSYSCHGAPGVSNVAGAALWALDYALFARKIGVTRVHFHEGIGYKYNLIQPIALTRSPLDGSTLPDPLPPHVQPPYYAAVIAAEAAGNGGNTQLVELTIKNSRISGYGFFEGGSIARAVFINSEAFLIDLTAERTSVHVDLDFDDDAPSTMKVKRLVIGHADDASGLTWGGVTYETEDGRPSGEESVETVDVGDGFDIQATEVVLLSFS</sequence>
<evidence type="ECO:0000259" key="1">
    <source>
        <dbReference type="Pfam" id="PF16862"/>
    </source>
</evidence>
<dbReference type="SUPFAM" id="SSF51445">
    <property type="entry name" value="(Trans)glycosidases"/>
    <property type="match status" value="1"/>
</dbReference>
<feature type="domain" description="Beta-glucuronidase C-terminal" evidence="1">
    <location>
        <begin position="444"/>
        <end position="543"/>
    </location>
</feature>
<dbReference type="AlphaFoldDB" id="A0A8H5LP37"/>
<dbReference type="InterPro" id="IPR031728">
    <property type="entry name" value="GlcAase_C"/>
</dbReference>
<proteinExistence type="predicted"/>
<protein>
    <recommendedName>
        <fullName evidence="1">Beta-glucuronidase C-terminal domain-containing protein</fullName>
    </recommendedName>
</protein>
<evidence type="ECO:0000313" key="2">
    <source>
        <dbReference type="EMBL" id="KAF5364760.1"/>
    </source>
</evidence>
<dbReference type="PANTHER" id="PTHR36183">
    <property type="entry name" value="BETA-GLUCURONIDASE"/>
    <property type="match status" value="1"/>
</dbReference>
<dbReference type="Gene3D" id="3.20.20.80">
    <property type="entry name" value="Glycosidases"/>
    <property type="match status" value="1"/>
</dbReference>
<reference evidence="2 3" key="1">
    <citation type="journal article" date="2020" name="ISME J.">
        <title>Uncovering the hidden diversity of litter-decomposition mechanisms in mushroom-forming fungi.</title>
        <authorList>
            <person name="Floudas D."/>
            <person name="Bentzer J."/>
            <person name="Ahren D."/>
            <person name="Johansson T."/>
            <person name="Persson P."/>
            <person name="Tunlid A."/>
        </authorList>
    </citation>
    <scope>NUCLEOTIDE SEQUENCE [LARGE SCALE GENOMIC DNA]</scope>
    <source>
        <strain evidence="2 3">CBS 291.85</strain>
    </source>
</reference>
<accession>A0A8H5LP37</accession>
<dbReference type="Proteomes" id="UP000559256">
    <property type="component" value="Unassembled WGS sequence"/>
</dbReference>
<dbReference type="InterPro" id="IPR017853">
    <property type="entry name" value="GH"/>
</dbReference>
<dbReference type="PANTHER" id="PTHR36183:SF2">
    <property type="entry name" value="BETA-GLUCURONIDASE C-TERMINAL DOMAIN-CONTAINING PROTEIN"/>
    <property type="match status" value="1"/>
</dbReference>
<dbReference type="InterPro" id="IPR052974">
    <property type="entry name" value="GH79_Enzymes"/>
</dbReference>
<dbReference type="Pfam" id="PF16862">
    <property type="entry name" value="Glyco_hydro_79C"/>
    <property type="match status" value="1"/>
</dbReference>
<keyword evidence="3" id="KW-1185">Reference proteome</keyword>
<dbReference type="OrthoDB" id="2796951at2759"/>
<dbReference type="EMBL" id="JAACJM010000031">
    <property type="protein sequence ID" value="KAF5364760.1"/>
    <property type="molecule type" value="Genomic_DNA"/>
</dbReference>
<comment type="caution">
    <text evidence="2">The sequence shown here is derived from an EMBL/GenBank/DDBJ whole genome shotgun (WGS) entry which is preliminary data.</text>
</comment>
<organism evidence="2 3">
    <name type="scientific">Tetrapyrgos nigripes</name>
    <dbReference type="NCBI Taxonomy" id="182062"/>
    <lineage>
        <taxon>Eukaryota</taxon>
        <taxon>Fungi</taxon>
        <taxon>Dikarya</taxon>
        <taxon>Basidiomycota</taxon>
        <taxon>Agaricomycotina</taxon>
        <taxon>Agaricomycetes</taxon>
        <taxon>Agaricomycetidae</taxon>
        <taxon>Agaricales</taxon>
        <taxon>Marasmiineae</taxon>
        <taxon>Marasmiaceae</taxon>
        <taxon>Tetrapyrgos</taxon>
    </lineage>
</organism>
<gene>
    <name evidence="2" type="ORF">D9758_009299</name>
</gene>